<accession>A0ABT2PY96</accession>
<dbReference type="Proteomes" id="UP001209076">
    <property type="component" value="Unassembled WGS sequence"/>
</dbReference>
<name>A0ABT2PY96_9MOLU</name>
<feature type="transmembrane region" description="Helical" evidence="1">
    <location>
        <begin position="16"/>
        <end position="34"/>
    </location>
</feature>
<dbReference type="EMBL" id="JAOEGN010000012">
    <property type="protein sequence ID" value="MCU0105334.1"/>
    <property type="molecule type" value="Genomic_DNA"/>
</dbReference>
<protein>
    <submittedName>
        <fullName evidence="2">Uncharacterized protein</fullName>
    </submittedName>
</protein>
<evidence type="ECO:0000256" key="1">
    <source>
        <dbReference type="SAM" id="Phobius"/>
    </source>
</evidence>
<feature type="transmembrane region" description="Helical" evidence="1">
    <location>
        <begin position="46"/>
        <end position="65"/>
    </location>
</feature>
<gene>
    <name evidence="2" type="ORF">N7603_06645</name>
</gene>
<comment type="caution">
    <text evidence="2">The sequence shown here is derived from an EMBL/GenBank/DDBJ whole genome shotgun (WGS) entry which is preliminary data.</text>
</comment>
<keyword evidence="3" id="KW-1185">Reference proteome</keyword>
<evidence type="ECO:0000313" key="2">
    <source>
        <dbReference type="EMBL" id="MCU0105334.1"/>
    </source>
</evidence>
<evidence type="ECO:0000313" key="3">
    <source>
        <dbReference type="Proteomes" id="UP001209076"/>
    </source>
</evidence>
<proteinExistence type="predicted"/>
<keyword evidence="1" id="KW-1133">Transmembrane helix</keyword>
<dbReference type="RefSeq" id="WP_262096636.1">
    <property type="nucleotide sequence ID" value="NZ_JAOEGN010000012.1"/>
</dbReference>
<organism evidence="2 3">
    <name type="scientific">Paracholeplasma vituli</name>
    <dbReference type="NCBI Taxonomy" id="69473"/>
    <lineage>
        <taxon>Bacteria</taxon>
        <taxon>Bacillati</taxon>
        <taxon>Mycoplasmatota</taxon>
        <taxon>Mollicutes</taxon>
        <taxon>Acholeplasmatales</taxon>
        <taxon>Acholeplasmataceae</taxon>
        <taxon>Paracholeplasma</taxon>
    </lineage>
</organism>
<feature type="transmembrane region" description="Helical" evidence="1">
    <location>
        <begin position="100"/>
        <end position="117"/>
    </location>
</feature>
<keyword evidence="1" id="KW-0472">Membrane</keyword>
<sequence>MITKIKKELLLNRESYLIILGAFIHFLFFFLFEFKKINVPNPDMEIAGLTIVFRMFIFIATLYFGLKLKDIADDNKALSVGLFVIALVAIIPSADRITNFVPVVLWLAVSIYIMIKYKVFSKK</sequence>
<keyword evidence="1" id="KW-0812">Transmembrane</keyword>
<reference evidence="3" key="1">
    <citation type="submission" date="2023-07" db="EMBL/GenBank/DDBJ databases">
        <title>Novel Mycoplasma species identified in domestic and wild animals.</title>
        <authorList>
            <person name="Volokhov D.V."/>
            <person name="Furtak V.A."/>
            <person name="Zagorodnyaya T.A."/>
        </authorList>
    </citation>
    <scope>NUCLEOTIDE SEQUENCE [LARGE SCALE GENOMIC DNA]</scope>
    <source>
        <strain evidence="3">92-19</strain>
    </source>
</reference>
<feature type="transmembrane region" description="Helical" evidence="1">
    <location>
        <begin position="77"/>
        <end position="94"/>
    </location>
</feature>